<evidence type="ECO:0000259" key="1">
    <source>
        <dbReference type="Pfam" id="PF12776"/>
    </source>
</evidence>
<sequence>MDQFISATSIEVNDADDASVWSSTIEKKFIDIMVEEVNKGNTRNGVFIKKTWSKIQEDLKRKSNRNYSIKQIKQKFNRLRIKHREFTELLKQIGFDWDAETNIVHATEETWQNYLRAHPKASQFRKRGCQHYKLLGLIFDKSTTIGVLHHVSTQDPPDTNDEIELKNQFLYSSTHVDSDANSISHSDPIHTFNGSTCYHGKQVATASTKHRIRKEDRSQQMGDVLQTWMKAAKAKTEVSLVRVERYKKAKCTEETNFITNLDFSITRCMRLLEKIEQIDDDTYMKVVEKFKDQNWREIFVNMSMDRKKAWLARL</sequence>
<gene>
    <name evidence="2" type="ORF">VitviT2T_002804</name>
</gene>
<proteinExistence type="predicted"/>
<organism evidence="2 3">
    <name type="scientific">Vitis vinifera</name>
    <name type="common">Grape</name>
    <dbReference type="NCBI Taxonomy" id="29760"/>
    <lineage>
        <taxon>Eukaryota</taxon>
        <taxon>Viridiplantae</taxon>
        <taxon>Streptophyta</taxon>
        <taxon>Embryophyta</taxon>
        <taxon>Tracheophyta</taxon>
        <taxon>Spermatophyta</taxon>
        <taxon>Magnoliopsida</taxon>
        <taxon>eudicotyledons</taxon>
        <taxon>Gunneridae</taxon>
        <taxon>Pentapetalae</taxon>
        <taxon>rosids</taxon>
        <taxon>Vitales</taxon>
        <taxon>Vitaceae</taxon>
        <taxon>Viteae</taxon>
        <taxon>Vitis</taxon>
    </lineage>
</organism>
<evidence type="ECO:0000313" key="2">
    <source>
        <dbReference type="EMBL" id="WJZ83095.1"/>
    </source>
</evidence>
<accession>A0ABY9BJU7</accession>
<dbReference type="Pfam" id="PF12776">
    <property type="entry name" value="Myb_DNA-bind_3"/>
    <property type="match status" value="1"/>
</dbReference>
<dbReference type="Proteomes" id="UP001227230">
    <property type="component" value="Chromosome 2"/>
</dbReference>
<dbReference type="PANTHER" id="PTHR47584:SF14">
    <property type="entry name" value="L10-INTERACTING MYB DOMAIN-CONTAINING PROTEIN-LIKE"/>
    <property type="match status" value="1"/>
</dbReference>
<dbReference type="EMBL" id="CP126649">
    <property type="protein sequence ID" value="WJZ83095.1"/>
    <property type="molecule type" value="Genomic_DNA"/>
</dbReference>
<dbReference type="InterPro" id="IPR045026">
    <property type="entry name" value="LIMYB"/>
</dbReference>
<reference evidence="2 3" key="1">
    <citation type="journal article" date="2023" name="Hortic Res">
        <title>The complete reference genome for grapevine (Vitis vinifera L.) genetics and breeding.</title>
        <authorList>
            <person name="Shi X."/>
            <person name="Cao S."/>
            <person name="Wang X."/>
            <person name="Huang S."/>
            <person name="Wang Y."/>
            <person name="Liu Z."/>
            <person name="Liu W."/>
            <person name="Leng X."/>
            <person name="Peng Y."/>
            <person name="Wang N."/>
            <person name="Wang Y."/>
            <person name="Ma Z."/>
            <person name="Xu X."/>
            <person name="Zhang F."/>
            <person name="Xue H."/>
            <person name="Zhong H."/>
            <person name="Wang Y."/>
            <person name="Zhang K."/>
            <person name="Velt A."/>
            <person name="Avia K."/>
            <person name="Holtgrawe D."/>
            <person name="Grimplet J."/>
            <person name="Matus J.T."/>
            <person name="Ware D."/>
            <person name="Wu X."/>
            <person name="Wang H."/>
            <person name="Liu C."/>
            <person name="Fang Y."/>
            <person name="Rustenholz C."/>
            <person name="Cheng Z."/>
            <person name="Xiao H."/>
            <person name="Zhou Y."/>
        </authorList>
    </citation>
    <scope>NUCLEOTIDE SEQUENCE [LARGE SCALE GENOMIC DNA]</scope>
    <source>
        <strain evidence="3">cv. Pinot noir / PN40024</strain>
        <tissue evidence="2">Leaf</tissue>
    </source>
</reference>
<feature type="domain" description="Myb/SANT-like" evidence="1">
    <location>
        <begin position="21"/>
        <end position="114"/>
    </location>
</feature>
<name>A0ABY9BJU7_VITVI</name>
<dbReference type="InterPro" id="IPR024752">
    <property type="entry name" value="Myb/SANT-like_dom"/>
</dbReference>
<keyword evidence="3" id="KW-1185">Reference proteome</keyword>
<evidence type="ECO:0000313" key="3">
    <source>
        <dbReference type="Proteomes" id="UP001227230"/>
    </source>
</evidence>
<dbReference type="PANTHER" id="PTHR47584">
    <property type="match status" value="1"/>
</dbReference>
<protein>
    <recommendedName>
        <fullName evidence="1">Myb/SANT-like domain-containing protein</fullName>
    </recommendedName>
</protein>